<evidence type="ECO:0000313" key="6">
    <source>
        <dbReference type="Proteomes" id="UP001519295"/>
    </source>
</evidence>
<dbReference type="InterPro" id="IPR024516">
    <property type="entry name" value="Mce_C"/>
</dbReference>
<feature type="domain" description="Mammalian cell entry C-terminal" evidence="4">
    <location>
        <begin position="122"/>
        <end position="335"/>
    </location>
</feature>
<dbReference type="PANTHER" id="PTHR33371">
    <property type="entry name" value="INTERMEMBRANE PHOSPHOLIPID TRANSPORT SYSTEM BINDING PROTEIN MLAD-RELATED"/>
    <property type="match status" value="1"/>
</dbReference>
<reference evidence="5 6" key="1">
    <citation type="submission" date="2021-03" db="EMBL/GenBank/DDBJ databases">
        <title>Sequencing the genomes of 1000 actinobacteria strains.</title>
        <authorList>
            <person name="Klenk H.-P."/>
        </authorList>
    </citation>
    <scope>NUCLEOTIDE SEQUENCE [LARGE SCALE GENOMIC DNA]</scope>
    <source>
        <strain evidence="5 6">DSM 45256</strain>
    </source>
</reference>
<feature type="region of interest" description="Disordered" evidence="1">
    <location>
        <begin position="357"/>
        <end position="376"/>
    </location>
</feature>
<feature type="domain" description="Mce/MlaD" evidence="3">
    <location>
        <begin position="38"/>
        <end position="114"/>
    </location>
</feature>
<protein>
    <submittedName>
        <fullName evidence="5">Phospholipid/cholesterol/gamma-HCH transport system substrate-binding protein</fullName>
    </submittedName>
</protein>
<dbReference type="Pfam" id="PF02470">
    <property type="entry name" value="MlaD"/>
    <property type="match status" value="1"/>
</dbReference>
<dbReference type="NCBIfam" id="TIGR00996">
    <property type="entry name" value="Mtu_fam_mce"/>
    <property type="match status" value="1"/>
</dbReference>
<proteinExistence type="predicted"/>
<evidence type="ECO:0000259" key="4">
    <source>
        <dbReference type="Pfam" id="PF11887"/>
    </source>
</evidence>
<dbReference type="EMBL" id="JAGINU010000001">
    <property type="protein sequence ID" value="MBP2364799.1"/>
    <property type="molecule type" value="Genomic_DNA"/>
</dbReference>
<gene>
    <name evidence="5" type="ORF">JOF36_000495</name>
</gene>
<evidence type="ECO:0000259" key="3">
    <source>
        <dbReference type="Pfam" id="PF02470"/>
    </source>
</evidence>
<dbReference type="InterPro" id="IPR052336">
    <property type="entry name" value="MlaD_Phospholipid_Transporter"/>
</dbReference>
<dbReference type="Proteomes" id="UP001519295">
    <property type="component" value="Unassembled WGS sequence"/>
</dbReference>
<feature type="transmembrane region" description="Helical" evidence="2">
    <location>
        <begin position="12"/>
        <end position="31"/>
    </location>
</feature>
<dbReference type="PANTHER" id="PTHR33371:SF19">
    <property type="entry name" value="MCE-FAMILY PROTEIN MCE4A"/>
    <property type="match status" value="1"/>
</dbReference>
<organism evidence="5 6">
    <name type="scientific">Pseudonocardia parietis</name>
    <dbReference type="NCBI Taxonomy" id="570936"/>
    <lineage>
        <taxon>Bacteria</taxon>
        <taxon>Bacillati</taxon>
        <taxon>Actinomycetota</taxon>
        <taxon>Actinomycetes</taxon>
        <taxon>Pseudonocardiales</taxon>
        <taxon>Pseudonocardiaceae</taxon>
        <taxon>Pseudonocardia</taxon>
    </lineage>
</organism>
<dbReference type="InterPro" id="IPR003399">
    <property type="entry name" value="Mce/MlaD"/>
</dbReference>
<evidence type="ECO:0000256" key="2">
    <source>
        <dbReference type="SAM" id="Phobius"/>
    </source>
</evidence>
<sequence length="394" mass="41717">MTEPSPSKVRLVGVVFLVVLGMVFALAWALYTQSFRSTVTVSLQAGRVGLVMDTGNNVRLRGVEVGRVTAIEPTPQGAVLTLGLDPDQIGRIPADVIAEIVPTTAFGTKYVSLVEPPEPGPGRITEGAVLHNSAVTVELNDVFANLSRLLDSIDPAKVNATLGELARALDGRGDSIAALAAVTDGYLTDLSPKLPVLQRDLEALADVSQLYADVAPDLLRVLDNLTVTGRTVVDQADQLDAFLAGVTLLARTGDDVLRENHEGLVTALDVLRPTTDLLHEYEPGLTCFITGLDRTRQALEPGIGGASPEIRLNSTITLGQPPYENPRNLPKIGAANPPACHGLPFVDETERPTPQIRTDTGLDPHTGEVRPGRPPVAELLFGPLLTTEPSGGDS</sequence>
<keyword evidence="2" id="KW-0812">Transmembrane</keyword>
<dbReference type="Pfam" id="PF11887">
    <property type="entry name" value="Mce4_CUP1"/>
    <property type="match status" value="1"/>
</dbReference>
<evidence type="ECO:0000313" key="5">
    <source>
        <dbReference type="EMBL" id="MBP2364799.1"/>
    </source>
</evidence>
<accession>A0ABS4VLJ8</accession>
<evidence type="ECO:0000256" key="1">
    <source>
        <dbReference type="SAM" id="MobiDB-lite"/>
    </source>
</evidence>
<dbReference type="InterPro" id="IPR005693">
    <property type="entry name" value="Mce"/>
</dbReference>
<name>A0ABS4VLJ8_9PSEU</name>
<keyword evidence="2" id="KW-0472">Membrane</keyword>
<keyword evidence="6" id="KW-1185">Reference proteome</keyword>
<feature type="compositionally biased region" description="Basic and acidic residues" evidence="1">
    <location>
        <begin position="360"/>
        <end position="371"/>
    </location>
</feature>
<dbReference type="RefSeq" id="WP_210024812.1">
    <property type="nucleotide sequence ID" value="NZ_JAGINU010000001.1"/>
</dbReference>
<keyword evidence="2" id="KW-1133">Transmembrane helix</keyword>
<comment type="caution">
    <text evidence="5">The sequence shown here is derived from an EMBL/GenBank/DDBJ whole genome shotgun (WGS) entry which is preliminary data.</text>
</comment>